<reference evidence="2 3" key="1">
    <citation type="submission" date="2019-08" db="EMBL/GenBank/DDBJ databases">
        <authorList>
            <person name="Peeters C."/>
        </authorList>
    </citation>
    <scope>NUCLEOTIDE SEQUENCE [LARGE SCALE GENOMIC DNA]</scope>
    <source>
        <strain evidence="2 3">LMG 31116</strain>
    </source>
</reference>
<sequence length="227" mass="25615">MVIDDTNDKVRRNVVTLSAAIVVMAFFGLSLSPQASIGLFVKGEFPAWKVWACLLAALVYCFLRYRFESSTDQAIQHMQKEHGSIRDRLVETLLAKDIRAHILTGRRPVYITDIDEEPFVEENRRQGLGRLRDVGVRVSFTKEERPTKWAGRVSVALTLEGEHGISNRQGGNLREFRVSGIKRAQFQLRALGRVLYSKGAVDVWMPFGLSAIAACICVYRLLYIAVN</sequence>
<gene>
    <name evidence="2" type="ORF">PMO31116_03607</name>
</gene>
<organism evidence="2 3">
    <name type="scientific">Pandoraea morbifera</name>
    <dbReference type="NCBI Taxonomy" id="2508300"/>
    <lineage>
        <taxon>Bacteria</taxon>
        <taxon>Pseudomonadati</taxon>
        <taxon>Pseudomonadota</taxon>
        <taxon>Betaproteobacteria</taxon>
        <taxon>Burkholderiales</taxon>
        <taxon>Burkholderiaceae</taxon>
        <taxon>Pandoraea</taxon>
    </lineage>
</organism>
<proteinExistence type="predicted"/>
<feature type="transmembrane region" description="Helical" evidence="1">
    <location>
        <begin position="203"/>
        <end position="226"/>
    </location>
</feature>
<evidence type="ECO:0000313" key="2">
    <source>
        <dbReference type="EMBL" id="VVE30966.1"/>
    </source>
</evidence>
<keyword evidence="1" id="KW-1133">Transmembrane helix</keyword>
<feature type="transmembrane region" description="Helical" evidence="1">
    <location>
        <begin position="12"/>
        <end position="33"/>
    </location>
</feature>
<dbReference type="Proteomes" id="UP000368474">
    <property type="component" value="Unassembled WGS sequence"/>
</dbReference>
<accession>A0A5E4X3X0</accession>
<dbReference type="AlphaFoldDB" id="A0A5E4X3X0"/>
<name>A0A5E4X3X0_9BURK</name>
<evidence type="ECO:0000256" key="1">
    <source>
        <dbReference type="SAM" id="Phobius"/>
    </source>
</evidence>
<keyword evidence="3" id="KW-1185">Reference proteome</keyword>
<evidence type="ECO:0000313" key="3">
    <source>
        <dbReference type="Proteomes" id="UP000368474"/>
    </source>
</evidence>
<keyword evidence="1" id="KW-0472">Membrane</keyword>
<feature type="transmembrane region" description="Helical" evidence="1">
    <location>
        <begin position="45"/>
        <end position="63"/>
    </location>
</feature>
<dbReference type="EMBL" id="CABPSD010000011">
    <property type="protein sequence ID" value="VVE30966.1"/>
    <property type="molecule type" value="Genomic_DNA"/>
</dbReference>
<keyword evidence="1" id="KW-0812">Transmembrane</keyword>
<protein>
    <submittedName>
        <fullName evidence="2">Uncharacterized protein</fullName>
    </submittedName>
</protein>